<dbReference type="OrthoDB" id="9770036at2"/>
<keyword evidence="4 7" id="KW-1133">Transmembrane helix</keyword>
<dbReference type="Pfam" id="PF02687">
    <property type="entry name" value="FtsX"/>
    <property type="match status" value="1"/>
</dbReference>
<dbReference type="RefSeq" id="WP_079645776.1">
    <property type="nucleotide sequence ID" value="NZ_FUZF01000027.1"/>
</dbReference>
<evidence type="ECO:0000259" key="9">
    <source>
        <dbReference type="Pfam" id="PF12704"/>
    </source>
</evidence>
<feature type="transmembrane region" description="Helical" evidence="7">
    <location>
        <begin position="287"/>
        <end position="312"/>
    </location>
</feature>
<evidence type="ECO:0000256" key="1">
    <source>
        <dbReference type="ARBA" id="ARBA00004651"/>
    </source>
</evidence>
<dbReference type="InterPro" id="IPR025857">
    <property type="entry name" value="MacB_PCD"/>
</dbReference>
<proteinExistence type="inferred from homology"/>
<protein>
    <submittedName>
        <fullName evidence="10">Putative ABC transport system permease protein</fullName>
    </submittedName>
</protein>
<keyword evidence="11" id="KW-1185">Reference proteome</keyword>
<evidence type="ECO:0000256" key="3">
    <source>
        <dbReference type="ARBA" id="ARBA00022692"/>
    </source>
</evidence>
<dbReference type="Pfam" id="PF12704">
    <property type="entry name" value="MacB_PCD"/>
    <property type="match status" value="1"/>
</dbReference>
<comment type="subcellular location">
    <subcellularLocation>
        <location evidence="1">Cell membrane</location>
        <topology evidence="1">Multi-pass membrane protein</topology>
    </subcellularLocation>
</comment>
<feature type="transmembrane region" description="Helical" evidence="7">
    <location>
        <begin position="332"/>
        <end position="358"/>
    </location>
</feature>
<sequence length="415" mass="45709">MFSIESWQEIFEGLFKNKLRTVLTGVSVASGIFILVILLGAGNGIQNGIQKQFERDAVNQISVWPGITQKEYKGLGIGREIQLHNADYSMSTQLLADYIEYKSAVYSVWSGNMVFKKETGTYRVEGVHPDYQFIENTSIVKGRFLNPADISNYEKHVVIGKKVADDLFKNEEELLGQELNISGTIYKVIGVFTDPGGEREESRVYIPVSTAQRAYSAGDKIRSIAFTLKKNVDFDNAVAESHEFTQKLETFLRARHTIAPDDEGALYVNNSLDQAKNIYVITGGVKAFFWFVGICTIIAGVVGVGNIMLIIVKERTKEIGIRKALGASPLSIITMILQEAVFITVVAGFSGLILGLLVWELVGPSIETDFFTRPEVDFGVAITTLVILVVAGAFAGFVPAYRAAKIRPIIALRGD</sequence>
<evidence type="ECO:0000313" key="10">
    <source>
        <dbReference type="EMBL" id="SKC08962.1"/>
    </source>
</evidence>
<evidence type="ECO:0000256" key="7">
    <source>
        <dbReference type="SAM" id="Phobius"/>
    </source>
</evidence>
<keyword evidence="2" id="KW-1003">Cell membrane</keyword>
<feature type="domain" description="MacB-like periplasmic core" evidence="9">
    <location>
        <begin position="21"/>
        <end position="240"/>
    </location>
</feature>
<evidence type="ECO:0000256" key="2">
    <source>
        <dbReference type="ARBA" id="ARBA00022475"/>
    </source>
</evidence>
<name>A0A1T5GKM2_9SPHI</name>
<comment type="similarity">
    <text evidence="6">Belongs to the ABC-4 integral membrane protein family.</text>
</comment>
<dbReference type="InterPro" id="IPR050250">
    <property type="entry name" value="Macrolide_Exporter_MacB"/>
</dbReference>
<organism evidence="10 11">
    <name type="scientific">Sphingobacterium nematocida</name>
    <dbReference type="NCBI Taxonomy" id="1513896"/>
    <lineage>
        <taxon>Bacteria</taxon>
        <taxon>Pseudomonadati</taxon>
        <taxon>Bacteroidota</taxon>
        <taxon>Sphingobacteriia</taxon>
        <taxon>Sphingobacteriales</taxon>
        <taxon>Sphingobacteriaceae</taxon>
        <taxon>Sphingobacterium</taxon>
    </lineage>
</organism>
<reference evidence="11" key="1">
    <citation type="submission" date="2017-02" db="EMBL/GenBank/DDBJ databases">
        <authorList>
            <person name="Varghese N."/>
            <person name="Submissions S."/>
        </authorList>
    </citation>
    <scope>NUCLEOTIDE SEQUENCE [LARGE SCALE GENOMIC DNA]</scope>
    <source>
        <strain evidence="11">DSM 24091</strain>
    </source>
</reference>
<evidence type="ECO:0000256" key="4">
    <source>
        <dbReference type="ARBA" id="ARBA00022989"/>
    </source>
</evidence>
<dbReference type="PANTHER" id="PTHR30572">
    <property type="entry name" value="MEMBRANE COMPONENT OF TRANSPORTER-RELATED"/>
    <property type="match status" value="1"/>
</dbReference>
<dbReference type="EMBL" id="FUZF01000027">
    <property type="protein sequence ID" value="SKC08962.1"/>
    <property type="molecule type" value="Genomic_DNA"/>
</dbReference>
<dbReference type="InterPro" id="IPR003838">
    <property type="entry name" value="ABC3_permease_C"/>
</dbReference>
<dbReference type="GO" id="GO:0022857">
    <property type="term" value="F:transmembrane transporter activity"/>
    <property type="evidence" value="ECO:0007669"/>
    <property type="project" value="TreeGrafter"/>
</dbReference>
<feature type="domain" description="ABC3 transporter permease C-terminal" evidence="8">
    <location>
        <begin position="291"/>
        <end position="407"/>
    </location>
</feature>
<dbReference type="Proteomes" id="UP000190150">
    <property type="component" value="Unassembled WGS sequence"/>
</dbReference>
<gene>
    <name evidence="10" type="ORF">SAMN05660841_04152</name>
</gene>
<dbReference type="STRING" id="1513896.SAMN05660841_04152"/>
<feature type="transmembrane region" description="Helical" evidence="7">
    <location>
        <begin position="21"/>
        <end position="42"/>
    </location>
</feature>
<keyword evidence="5 7" id="KW-0472">Membrane</keyword>
<feature type="transmembrane region" description="Helical" evidence="7">
    <location>
        <begin position="378"/>
        <end position="398"/>
    </location>
</feature>
<evidence type="ECO:0000259" key="8">
    <source>
        <dbReference type="Pfam" id="PF02687"/>
    </source>
</evidence>
<dbReference type="GO" id="GO:0005886">
    <property type="term" value="C:plasma membrane"/>
    <property type="evidence" value="ECO:0007669"/>
    <property type="project" value="UniProtKB-SubCell"/>
</dbReference>
<dbReference type="PANTHER" id="PTHR30572:SF4">
    <property type="entry name" value="ABC TRANSPORTER PERMEASE YTRF"/>
    <property type="match status" value="1"/>
</dbReference>
<keyword evidence="3 7" id="KW-0812">Transmembrane</keyword>
<accession>A0A1T5GKM2</accession>
<evidence type="ECO:0000256" key="5">
    <source>
        <dbReference type="ARBA" id="ARBA00023136"/>
    </source>
</evidence>
<dbReference type="AlphaFoldDB" id="A0A1T5GKM2"/>
<evidence type="ECO:0000256" key="6">
    <source>
        <dbReference type="ARBA" id="ARBA00038076"/>
    </source>
</evidence>
<evidence type="ECO:0000313" key="11">
    <source>
        <dbReference type="Proteomes" id="UP000190150"/>
    </source>
</evidence>